<dbReference type="InterPro" id="IPR001611">
    <property type="entry name" value="Leu-rich_rpt"/>
</dbReference>
<dbReference type="Pfam" id="PF13516">
    <property type="entry name" value="LRR_6"/>
    <property type="match status" value="1"/>
</dbReference>
<evidence type="ECO:0000259" key="2">
    <source>
        <dbReference type="PROSITE" id="PS50181"/>
    </source>
</evidence>
<dbReference type="Gene3D" id="3.80.10.10">
    <property type="entry name" value="Ribonuclease Inhibitor"/>
    <property type="match status" value="2"/>
</dbReference>
<dbReference type="SUPFAM" id="SSF52047">
    <property type="entry name" value="RNI-like"/>
    <property type="match status" value="2"/>
</dbReference>
<dbReference type="AlphaFoldDB" id="A0ABC9FS70"/>
<dbReference type="SMART" id="SM00367">
    <property type="entry name" value="LRR_CC"/>
    <property type="match status" value="5"/>
</dbReference>
<feature type="domain" description="F-box" evidence="2">
    <location>
        <begin position="40"/>
        <end position="88"/>
    </location>
</feature>
<keyword evidence="4" id="KW-1185">Reference proteome</keyword>
<evidence type="ECO:0000256" key="1">
    <source>
        <dbReference type="SAM" id="MobiDB-lite"/>
    </source>
</evidence>
<dbReference type="PROSITE" id="PS50181">
    <property type="entry name" value="FBOX"/>
    <property type="match status" value="1"/>
</dbReference>
<dbReference type="PANTHER" id="PTHR38926:SF49">
    <property type="entry name" value="F-BOX DOMAIN-CONTAINING PROTEIN"/>
    <property type="match status" value="1"/>
</dbReference>
<accession>A0ABC9FS70</accession>
<dbReference type="InterPro" id="IPR006553">
    <property type="entry name" value="Leu-rich_rpt_Cys-con_subtyp"/>
</dbReference>
<dbReference type="Gene3D" id="1.20.1280.50">
    <property type="match status" value="1"/>
</dbReference>
<dbReference type="InterPro" id="IPR001810">
    <property type="entry name" value="F-box_dom"/>
</dbReference>
<proteinExistence type="predicted"/>
<reference evidence="3" key="1">
    <citation type="submission" date="2024-10" db="EMBL/GenBank/DDBJ databases">
        <authorList>
            <person name="Ryan C."/>
        </authorList>
    </citation>
    <scope>NUCLEOTIDE SEQUENCE [LARGE SCALE GENOMIC DNA]</scope>
</reference>
<sequence>MTYRLLSPLSTMSTHLAAAGAAPLLGRRRRQRRPSEPAPESDWAGLPPELVSCILHRLDPVQIMLGADKVCSSWRRAAHDEPELWRHIDMRGYEALSDRNLIDLNQMAIDAVKRSRGQCQAFCGEGSGLHDDLLRCLADHAPLLKTLILVLCNEVSDQGFMEAIKGFPLLEELELSYCWNLQHRKVFEVVAKECPRLKCLTNRRAPSPYYGSDDGEATAIAKMHELRSLQLVHNGLTNQGLADIVDKCLHLESLDIRNCRNIRMHPKMQARFNTKKILMNYMDDEKTHDSEPGFPNSECEICLSYFRRDNESYPKCYVNDMEATVIISTVRELRSLQLYRNDLTSKGLTAILDKCPHLESLDIWNCLNIVRNNNALQANCGLIRTNKLATKLLTDYSDPKIFNPEGLDKQNCRNIILNYHNVFGDDTLEAKYKPIIVRKMASRYHRRTKKMVAEIEKYMAKLHINVGNIDFKKFDGAEFRFHTWYNYYSQRHSSMELDYEKFVRGYGYNYYRSFEKFKPRDPIMECSTCLMFEYFAERWGVLNLDDYADYYDPSYGLDGHDETDFGVHDRMISKSLRRYLKME</sequence>
<dbReference type="InterPro" id="IPR036047">
    <property type="entry name" value="F-box-like_dom_sf"/>
</dbReference>
<evidence type="ECO:0000313" key="3">
    <source>
        <dbReference type="EMBL" id="CAL5080335.1"/>
    </source>
</evidence>
<dbReference type="PANTHER" id="PTHR38926">
    <property type="entry name" value="F-BOX DOMAIN CONTAINING PROTEIN, EXPRESSED"/>
    <property type="match status" value="1"/>
</dbReference>
<feature type="region of interest" description="Disordered" evidence="1">
    <location>
        <begin position="23"/>
        <end position="43"/>
    </location>
</feature>
<dbReference type="InterPro" id="IPR032675">
    <property type="entry name" value="LRR_dom_sf"/>
</dbReference>
<name>A0ABC9FS70_9POAL</name>
<dbReference type="Pfam" id="PF12937">
    <property type="entry name" value="F-box-like"/>
    <property type="match status" value="1"/>
</dbReference>
<dbReference type="EMBL" id="OZ075117">
    <property type="protein sequence ID" value="CAL5080335.1"/>
    <property type="molecule type" value="Genomic_DNA"/>
</dbReference>
<dbReference type="Proteomes" id="UP001497457">
    <property type="component" value="Chromosome 7b"/>
</dbReference>
<organism evidence="3 4">
    <name type="scientific">Urochloa decumbens</name>
    <dbReference type="NCBI Taxonomy" id="240449"/>
    <lineage>
        <taxon>Eukaryota</taxon>
        <taxon>Viridiplantae</taxon>
        <taxon>Streptophyta</taxon>
        <taxon>Embryophyta</taxon>
        <taxon>Tracheophyta</taxon>
        <taxon>Spermatophyta</taxon>
        <taxon>Magnoliopsida</taxon>
        <taxon>Liliopsida</taxon>
        <taxon>Poales</taxon>
        <taxon>Poaceae</taxon>
        <taxon>PACMAD clade</taxon>
        <taxon>Panicoideae</taxon>
        <taxon>Panicodae</taxon>
        <taxon>Paniceae</taxon>
        <taxon>Melinidinae</taxon>
        <taxon>Urochloa</taxon>
    </lineage>
</organism>
<gene>
    <name evidence="3" type="ORF">URODEC1_LOCUS108073</name>
</gene>
<protein>
    <recommendedName>
        <fullName evidence="2">F-box domain-containing protein</fullName>
    </recommendedName>
</protein>
<evidence type="ECO:0000313" key="4">
    <source>
        <dbReference type="Proteomes" id="UP001497457"/>
    </source>
</evidence>
<dbReference type="SUPFAM" id="SSF81383">
    <property type="entry name" value="F-box domain"/>
    <property type="match status" value="1"/>
</dbReference>